<dbReference type="RefSeq" id="WP_179642403.1">
    <property type="nucleotide sequence ID" value="NZ_JACCCC010000001.1"/>
</dbReference>
<evidence type="ECO:0000256" key="6">
    <source>
        <dbReference type="SAM" id="MobiDB-lite"/>
    </source>
</evidence>
<sequence>MTSNGHERAKPLRTGDPHELGGYRIVGRLGRGGMGTVYLAKDEADRSVAVKLIHPDLSDDEAFRRRFAREVESARSVARFSTAAVIDARLEGDPLFIVSEYVAGPNLAEAIAADGTMYGGTLDSLAMGVAAALTAIHGAGVIHRDLKPANVLLSSVGPKVIDFGIARAMDDDSAVTRSSQLMGTPAYLAPELIEGRDITAASDIFSWGCLVVFAGTGKAPFDAPTVPAVLHQIVSMAPNMEGLDPTLRELVTQALDKDPANRPTAQQLLNRLIGQEDPSRAVIDQTVVRSWTPPSTTRPTGIAAAGAAGAAAAAAAASDDPAATPPNGGEDGIATENLSQQATAAMPPDGPGTAASPATRPYDQPSPPTGVASHPPQPSGPQQPPYGPPGPPSGPQQSGFGPPPVQQGPYGHGQPGQPSFGSGPQQPPLGPPSGPQSPYGGPPGPGAPPPGASASGPAGGGRGRVRLRTVGIAAGAVALVAAAALVAVQVFGDPSFPEGTLVYGEDFTSAETAWGDEYDKEFEDDSSSGHVDQQFALRATQDDPSWQSYAPFTGGTPEQASVSVDITVQSGPPYAQAGLFCSGTSEEVDYENVYSQYEALVRLDGSGAVIRRNAGQNGSSTMSTVDSVPGFVDTGESRSAGISEGDHAAVDYAAGDGSTEGSEPTNRLQMTCERDQEAETVTIRLWADGEFITEAVDENPLEHGATGLLIRREGGGSGGDAVVYFDDYQLSDIGEPGTPQQTGE</sequence>
<dbReference type="InterPro" id="IPR000719">
    <property type="entry name" value="Prot_kinase_dom"/>
</dbReference>
<dbReference type="Pfam" id="PF00069">
    <property type="entry name" value="Pkinase"/>
    <property type="match status" value="1"/>
</dbReference>
<keyword evidence="4 5" id="KW-0067">ATP-binding</keyword>
<dbReference type="GO" id="GO:0004674">
    <property type="term" value="F:protein serine/threonine kinase activity"/>
    <property type="evidence" value="ECO:0007669"/>
    <property type="project" value="UniProtKB-KW"/>
</dbReference>
<dbReference type="CDD" id="cd14014">
    <property type="entry name" value="STKc_PknB_like"/>
    <property type="match status" value="1"/>
</dbReference>
<dbReference type="EMBL" id="JACCCC010000001">
    <property type="protein sequence ID" value="NYE46268.1"/>
    <property type="molecule type" value="Genomic_DNA"/>
</dbReference>
<dbReference type="Proteomes" id="UP000589036">
    <property type="component" value="Unassembled WGS sequence"/>
</dbReference>
<keyword evidence="2 5" id="KW-0547">Nucleotide-binding</keyword>
<evidence type="ECO:0000259" key="8">
    <source>
        <dbReference type="PROSITE" id="PS50011"/>
    </source>
</evidence>
<feature type="region of interest" description="Disordered" evidence="6">
    <location>
        <begin position="343"/>
        <end position="462"/>
    </location>
</feature>
<dbReference type="SMART" id="SM00220">
    <property type="entry name" value="S_TKc"/>
    <property type="match status" value="1"/>
</dbReference>
<accession>A0A852TQN7</accession>
<dbReference type="InterPro" id="IPR008271">
    <property type="entry name" value="Ser/Thr_kinase_AS"/>
</dbReference>
<protein>
    <submittedName>
        <fullName evidence="9">Serine/threonine protein kinase</fullName>
    </submittedName>
</protein>
<dbReference type="PROSITE" id="PS50011">
    <property type="entry name" value="PROTEIN_KINASE_DOM"/>
    <property type="match status" value="1"/>
</dbReference>
<dbReference type="PANTHER" id="PTHR43289:SF34">
    <property type="entry name" value="SERINE_THREONINE-PROTEIN KINASE YBDM-RELATED"/>
    <property type="match status" value="1"/>
</dbReference>
<evidence type="ECO:0000313" key="10">
    <source>
        <dbReference type="Proteomes" id="UP000589036"/>
    </source>
</evidence>
<dbReference type="SUPFAM" id="SSF56112">
    <property type="entry name" value="Protein kinase-like (PK-like)"/>
    <property type="match status" value="1"/>
</dbReference>
<dbReference type="AlphaFoldDB" id="A0A852TQN7"/>
<feature type="compositionally biased region" description="Pro residues" evidence="6">
    <location>
        <begin position="375"/>
        <end position="394"/>
    </location>
</feature>
<feature type="compositionally biased region" description="Low complexity" evidence="6">
    <location>
        <begin position="415"/>
        <end position="424"/>
    </location>
</feature>
<reference evidence="9 10" key="1">
    <citation type="submission" date="2020-07" db="EMBL/GenBank/DDBJ databases">
        <title>Sequencing the genomes of 1000 actinobacteria strains.</title>
        <authorList>
            <person name="Klenk H.-P."/>
        </authorList>
    </citation>
    <scope>NUCLEOTIDE SEQUENCE [LARGE SCALE GENOMIC DNA]</scope>
    <source>
        <strain evidence="9 10">CXB654</strain>
    </source>
</reference>
<dbReference type="PANTHER" id="PTHR43289">
    <property type="entry name" value="MITOGEN-ACTIVATED PROTEIN KINASE KINASE KINASE 20-RELATED"/>
    <property type="match status" value="1"/>
</dbReference>
<keyword evidence="3 9" id="KW-0418">Kinase</keyword>
<proteinExistence type="predicted"/>
<dbReference type="PROSITE" id="PS00107">
    <property type="entry name" value="PROTEIN_KINASE_ATP"/>
    <property type="match status" value="1"/>
</dbReference>
<evidence type="ECO:0000256" key="7">
    <source>
        <dbReference type="SAM" id="Phobius"/>
    </source>
</evidence>
<keyword evidence="7" id="KW-0812">Transmembrane</keyword>
<dbReference type="PROSITE" id="PS00108">
    <property type="entry name" value="PROTEIN_KINASE_ST"/>
    <property type="match status" value="1"/>
</dbReference>
<evidence type="ECO:0000256" key="5">
    <source>
        <dbReference type="PROSITE-ProRule" id="PRU10141"/>
    </source>
</evidence>
<keyword evidence="1" id="KW-0808">Transferase</keyword>
<evidence type="ECO:0000256" key="1">
    <source>
        <dbReference type="ARBA" id="ARBA00022679"/>
    </source>
</evidence>
<dbReference type="InterPro" id="IPR017441">
    <property type="entry name" value="Protein_kinase_ATP_BS"/>
</dbReference>
<evidence type="ECO:0000256" key="2">
    <source>
        <dbReference type="ARBA" id="ARBA00022741"/>
    </source>
</evidence>
<feature type="binding site" evidence="5">
    <location>
        <position position="51"/>
    </location>
    <ligand>
        <name>ATP</name>
        <dbReference type="ChEBI" id="CHEBI:30616"/>
    </ligand>
</feature>
<keyword evidence="7" id="KW-1133">Transmembrane helix</keyword>
<feature type="domain" description="Protein kinase" evidence="8">
    <location>
        <begin position="23"/>
        <end position="280"/>
    </location>
</feature>
<feature type="compositionally biased region" description="Pro residues" evidence="6">
    <location>
        <begin position="425"/>
        <end position="451"/>
    </location>
</feature>
<dbReference type="InterPro" id="IPR011009">
    <property type="entry name" value="Kinase-like_dom_sf"/>
</dbReference>
<evidence type="ECO:0000313" key="9">
    <source>
        <dbReference type="EMBL" id="NYE46268.1"/>
    </source>
</evidence>
<name>A0A852TQN7_9ACTN</name>
<evidence type="ECO:0000256" key="4">
    <source>
        <dbReference type="ARBA" id="ARBA00022840"/>
    </source>
</evidence>
<comment type="caution">
    <text evidence="9">The sequence shown here is derived from an EMBL/GenBank/DDBJ whole genome shotgun (WGS) entry which is preliminary data.</text>
</comment>
<evidence type="ECO:0000256" key="3">
    <source>
        <dbReference type="ARBA" id="ARBA00022777"/>
    </source>
</evidence>
<dbReference type="Gene3D" id="1.10.510.10">
    <property type="entry name" value="Transferase(Phosphotransferase) domain 1"/>
    <property type="match status" value="1"/>
</dbReference>
<feature type="transmembrane region" description="Helical" evidence="7">
    <location>
        <begin position="470"/>
        <end position="491"/>
    </location>
</feature>
<keyword evidence="7" id="KW-0472">Membrane</keyword>
<dbReference type="Gene3D" id="3.30.200.20">
    <property type="entry name" value="Phosphorylase Kinase, domain 1"/>
    <property type="match status" value="1"/>
</dbReference>
<dbReference type="GO" id="GO:0005524">
    <property type="term" value="F:ATP binding"/>
    <property type="evidence" value="ECO:0007669"/>
    <property type="project" value="UniProtKB-UniRule"/>
</dbReference>
<keyword evidence="10" id="KW-1185">Reference proteome</keyword>
<keyword evidence="9" id="KW-0723">Serine/threonine-protein kinase</keyword>
<gene>
    <name evidence="9" type="ORF">HDA32_001388</name>
</gene>
<organism evidence="9 10">
    <name type="scientific">Spinactinospora alkalitolerans</name>
    <dbReference type="NCBI Taxonomy" id="687207"/>
    <lineage>
        <taxon>Bacteria</taxon>
        <taxon>Bacillati</taxon>
        <taxon>Actinomycetota</taxon>
        <taxon>Actinomycetes</taxon>
        <taxon>Streptosporangiales</taxon>
        <taxon>Nocardiopsidaceae</taxon>
        <taxon>Spinactinospora</taxon>
    </lineage>
</organism>